<accession>A0AAU6Q5D6</accession>
<feature type="region of interest" description="Disordered" evidence="1">
    <location>
        <begin position="83"/>
        <end position="164"/>
    </location>
</feature>
<reference evidence="2" key="1">
    <citation type="submission" date="2024-03" db="EMBL/GenBank/DDBJ databases">
        <title>Deinococcus weizhi sp. nov., isolated from human skin.</title>
        <authorList>
            <person name="Wei Z."/>
            <person name="Tian F."/>
            <person name="Yang C."/>
            <person name="Xin L.T."/>
            <person name="Wen Z.J."/>
            <person name="Lan K.C."/>
            <person name="Yu L."/>
            <person name="Zhe W."/>
            <person name="Dan F.D."/>
            <person name="Jun W."/>
            <person name="Rui Z."/>
            <person name="Yong X.J."/>
            <person name="Ting Y."/>
            <person name="Wei X."/>
            <person name="Xu Z.G."/>
            <person name="Xin Z."/>
            <person name="Dong F.G."/>
            <person name="Ni X.M."/>
            <person name="Zheng M.G."/>
            <person name="Chun Y."/>
            <person name="Qian W.X."/>
        </authorList>
    </citation>
    <scope>NUCLEOTIDE SEQUENCE</scope>
    <source>
        <strain evidence="2">VB142</strain>
    </source>
</reference>
<gene>
    <name evidence="2" type="ORF">WDJ50_06945</name>
</gene>
<dbReference type="AlphaFoldDB" id="A0AAU6Q5D6"/>
<feature type="compositionally biased region" description="Polar residues" evidence="1">
    <location>
        <begin position="154"/>
        <end position="164"/>
    </location>
</feature>
<proteinExistence type="predicted"/>
<evidence type="ECO:0000256" key="1">
    <source>
        <dbReference type="SAM" id="MobiDB-lite"/>
    </source>
</evidence>
<feature type="compositionally biased region" description="Low complexity" evidence="1">
    <location>
        <begin position="133"/>
        <end position="145"/>
    </location>
</feature>
<dbReference type="RefSeq" id="WP_339097176.1">
    <property type="nucleotide sequence ID" value="NZ_CP149782.1"/>
</dbReference>
<organism evidence="2">
    <name type="scientific">Deinococcus sp. VB142</name>
    <dbReference type="NCBI Taxonomy" id="3112952"/>
    <lineage>
        <taxon>Bacteria</taxon>
        <taxon>Thermotogati</taxon>
        <taxon>Deinococcota</taxon>
        <taxon>Deinococci</taxon>
        <taxon>Deinococcales</taxon>
        <taxon>Deinococcaceae</taxon>
        <taxon>Deinococcus</taxon>
    </lineage>
</organism>
<sequence>MLDNILNTVRQGVEQVQRRGEELTQVARLRVEVFQLSRDLEGQFARLGRAYHNGADTDLLQGIQADIRRTEGEIRDREQLIAELGDAETTGAEAENRADRPGEPASAPAVVQLTPPPKDTEQTPPDLQKRPASDATSTAAAPSVSNRPAFVDTAGQTPGENSSS</sequence>
<protein>
    <submittedName>
        <fullName evidence="2">Uncharacterized protein</fullName>
    </submittedName>
</protein>
<name>A0AAU6Q5D6_9DEIO</name>
<evidence type="ECO:0000313" key="2">
    <source>
        <dbReference type="EMBL" id="WYF45843.1"/>
    </source>
</evidence>
<dbReference type="EMBL" id="CP149782">
    <property type="protein sequence ID" value="WYF45843.1"/>
    <property type="molecule type" value="Genomic_DNA"/>
</dbReference>